<sequence length="278" mass="32216">MVSHHTAQCEWNAIKKNEQCVREKIEEYLEVYQRLGGANLPEQPSRKAMKRQRKRHQLQDEDIENDPIIQQLVTNMTSIQASSINAAALPVIAPAINDDSLPLSLTSSPASKAYEKPKAPAQDQVIKDLADINERISSLEEVRNMGVSTIENKKQLKELYEQRKMKAYELKRLQSKQRASTKYREKRKLQIEPLCAINPIKGNDNEIKKKVRNINSSTRSTDGSNSEYTNEFDYRHAYIKLEEEIKSIRELMVIKDRRIRVLEDELRIQMFTSETESN</sequence>
<evidence type="ECO:0000313" key="4">
    <source>
        <dbReference type="Proteomes" id="UP000677228"/>
    </source>
</evidence>
<dbReference type="Proteomes" id="UP000682733">
    <property type="component" value="Unassembled WGS sequence"/>
</dbReference>
<protein>
    <submittedName>
        <fullName evidence="2">Uncharacterized protein</fullName>
    </submittedName>
</protein>
<reference evidence="2" key="1">
    <citation type="submission" date="2021-02" db="EMBL/GenBank/DDBJ databases">
        <authorList>
            <person name="Nowell W R."/>
        </authorList>
    </citation>
    <scope>NUCLEOTIDE SEQUENCE</scope>
</reference>
<dbReference type="EMBL" id="CAJNOK010001572">
    <property type="protein sequence ID" value="CAF0818942.1"/>
    <property type="molecule type" value="Genomic_DNA"/>
</dbReference>
<feature type="compositionally biased region" description="Basic residues" evidence="1">
    <location>
        <begin position="47"/>
        <end position="56"/>
    </location>
</feature>
<gene>
    <name evidence="2" type="ORF">OVA965_LOCUS5544</name>
    <name evidence="3" type="ORF">TMI583_LOCUS5539</name>
</gene>
<comment type="caution">
    <text evidence="2">The sequence shown here is derived from an EMBL/GenBank/DDBJ whole genome shotgun (WGS) entry which is preliminary data.</text>
</comment>
<evidence type="ECO:0000313" key="2">
    <source>
        <dbReference type="EMBL" id="CAF0818942.1"/>
    </source>
</evidence>
<dbReference type="AlphaFoldDB" id="A0A8S2D5M9"/>
<organism evidence="2 4">
    <name type="scientific">Didymodactylos carnosus</name>
    <dbReference type="NCBI Taxonomy" id="1234261"/>
    <lineage>
        <taxon>Eukaryota</taxon>
        <taxon>Metazoa</taxon>
        <taxon>Spiralia</taxon>
        <taxon>Gnathifera</taxon>
        <taxon>Rotifera</taxon>
        <taxon>Eurotatoria</taxon>
        <taxon>Bdelloidea</taxon>
        <taxon>Philodinida</taxon>
        <taxon>Philodinidae</taxon>
        <taxon>Didymodactylos</taxon>
    </lineage>
</organism>
<dbReference type="EMBL" id="CAJOBA010001571">
    <property type="protein sequence ID" value="CAF3603122.1"/>
    <property type="molecule type" value="Genomic_DNA"/>
</dbReference>
<feature type="region of interest" description="Disordered" evidence="1">
    <location>
        <begin position="39"/>
        <end position="58"/>
    </location>
</feature>
<proteinExistence type="predicted"/>
<dbReference type="Proteomes" id="UP000677228">
    <property type="component" value="Unassembled WGS sequence"/>
</dbReference>
<evidence type="ECO:0000313" key="3">
    <source>
        <dbReference type="EMBL" id="CAF3603122.1"/>
    </source>
</evidence>
<accession>A0A8S2D5M9</accession>
<evidence type="ECO:0000256" key="1">
    <source>
        <dbReference type="SAM" id="MobiDB-lite"/>
    </source>
</evidence>
<name>A0A8S2D5M9_9BILA</name>